<dbReference type="InterPro" id="IPR007419">
    <property type="entry name" value="BFD-like_2Fe2S-bd_dom"/>
</dbReference>
<dbReference type="AlphaFoldDB" id="A0A5M6DF27"/>
<comment type="caution">
    <text evidence="3">The sequence shown here is derived from an EMBL/GenBank/DDBJ whole genome shotgun (WGS) entry which is preliminary data.</text>
</comment>
<proteinExistence type="predicted"/>
<feature type="domain" description="BFD-like [2Fe-2S]-binding" evidence="2">
    <location>
        <begin position="6"/>
        <end position="53"/>
    </location>
</feature>
<evidence type="ECO:0000313" key="4">
    <source>
        <dbReference type="Proteomes" id="UP000324479"/>
    </source>
</evidence>
<dbReference type="InterPro" id="IPR041854">
    <property type="entry name" value="BFD-like_2Fe2S-bd_dom_sf"/>
</dbReference>
<feature type="region of interest" description="Disordered" evidence="1">
    <location>
        <begin position="59"/>
        <end position="82"/>
    </location>
</feature>
<keyword evidence="4" id="KW-1185">Reference proteome</keyword>
<feature type="compositionally biased region" description="Basic and acidic residues" evidence="1">
    <location>
        <begin position="72"/>
        <end position="82"/>
    </location>
</feature>
<dbReference type="Pfam" id="PF04324">
    <property type="entry name" value="Fer2_BFD"/>
    <property type="match status" value="1"/>
</dbReference>
<evidence type="ECO:0000256" key="1">
    <source>
        <dbReference type="SAM" id="MobiDB-lite"/>
    </source>
</evidence>
<protein>
    <submittedName>
        <fullName evidence="3">(2Fe-2S)-binding protein</fullName>
    </submittedName>
</protein>
<evidence type="ECO:0000259" key="2">
    <source>
        <dbReference type="Pfam" id="PF04324"/>
    </source>
</evidence>
<dbReference type="Gene3D" id="1.10.10.1100">
    <property type="entry name" value="BFD-like [2Fe-2S]-binding domain"/>
    <property type="match status" value="1"/>
</dbReference>
<dbReference type="RefSeq" id="WP_150075154.1">
    <property type="nucleotide sequence ID" value="NZ_VWOX01000002.1"/>
</dbReference>
<dbReference type="EMBL" id="VWOX01000002">
    <property type="protein sequence ID" value="KAA5546147.1"/>
    <property type="molecule type" value="Genomic_DNA"/>
</dbReference>
<evidence type="ECO:0000313" key="3">
    <source>
        <dbReference type="EMBL" id="KAA5546147.1"/>
    </source>
</evidence>
<sequence>MNDDQIVCLCFGVRRRKLVQFIRTRRPRAVSQLSDCFGAGTGCGWCRPYLEQLWSSESPESETLPDAQSYAEAREQYRERSS</sequence>
<dbReference type="Proteomes" id="UP000324479">
    <property type="component" value="Unassembled WGS sequence"/>
</dbReference>
<gene>
    <name evidence="3" type="ORF">FYK55_04425</name>
</gene>
<name>A0A5M6DF27_9BACT</name>
<accession>A0A5M6DF27</accession>
<reference evidence="3 4" key="1">
    <citation type="submission" date="2019-08" db="EMBL/GenBank/DDBJ databases">
        <authorList>
            <person name="Dhanesh K."/>
            <person name="Kumar G."/>
            <person name="Sasikala C."/>
            <person name="Venkata Ramana C."/>
        </authorList>
    </citation>
    <scope>NUCLEOTIDE SEQUENCE [LARGE SCALE GENOMIC DNA]</scope>
    <source>
        <strain evidence="3 4">JC645</strain>
    </source>
</reference>
<organism evidence="3 4">
    <name type="scientific">Roseiconus nitratireducens</name>
    <dbReference type="NCBI Taxonomy" id="2605748"/>
    <lineage>
        <taxon>Bacteria</taxon>
        <taxon>Pseudomonadati</taxon>
        <taxon>Planctomycetota</taxon>
        <taxon>Planctomycetia</taxon>
        <taxon>Pirellulales</taxon>
        <taxon>Pirellulaceae</taxon>
        <taxon>Roseiconus</taxon>
    </lineage>
</organism>